<dbReference type="Gene3D" id="1.20.120.450">
    <property type="entry name" value="dinb family like domain"/>
    <property type="match status" value="1"/>
</dbReference>
<protein>
    <recommendedName>
        <fullName evidence="1">DinB-like domain-containing protein</fullName>
    </recommendedName>
</protein>
<reference evidence="2 3" key="1">
    <citation type="submission" date="2018-06" db="EMBL/GenBank/DDBJ databases">
        <authorList>
            <person name="Liu Z.-W."/>
        </authorList>
    </citation>
    <scope>NUCLEOTIDE SEQUENCE [LARGE SCALE GENOMIC DNA]</scope>
    <source>
        <strain evidence="2 3">2b14</strain>
    </source>
</reference>
<dbReference type="EMBL" id="QMDV01000002">
    <property type="protein sequence ID" value="RAU83330.1"/>
    <property type="molecule type" value="Genomic_DNA"/>
</dbReference>
<dbReference type="RefSeq" id="WP_112305480.1">
    <property type="nucleotide sequence ID" value="NZ_QMDV01000002.1"/>
</dbReference>
<sequence>MPTAILKPEPQEYPEAFKSYIELVPADKDVMYYLEKQHADLLHMFKGISDARAEESYEPGKWTIKELLQHMIDCERIFAYRILCICRGETASLPGFDENLYAYNSLANIRPLESILNEYDLLRRSNLAMIRSFTSEMLDRVGIANGNQVTPRALVHIIAGHEQHHVNILNERYAKMKK</sequence>
<dbReference type="AlphaFoldDB" id="A0A364RG63"/>
<evidence type="ECO:0000313" key="3">
    <source>
        <dbReference type="Proteomes" id="UP000251692"/>
    </source>
</evidence>
<evidence type="ECO:0000313" key="2">
    <source>
        <dbReference type="EMBL" id="RAU83330.1"/>
    </source>
</evidence>
<dbReference type="InterPro" id="IPR034660">
    <property type="entry name" value="DinB/YfiT-like"/>
</dbReference>
<comment type="caution">
    <text evidence="2">The sequence shown here is derived from an EMBL/GenBank/DDBJ whole genome shotgun (WGS) entry which is preliminary data.</text>
</comment>
<evidence type="ECO:0000259" key="1">
    <source>
        <dbReference type="Pfam" id="PF12867"/>
    </source>
</evidence>
<feature type="domain" description="DinB-like" evidence="1">
    <location>
        <begin position="34"/>
        <end position="168"/>
    </location>
</feature>
<dbReference type="Pfam" id="PF12867">
    <property type="entry name" value="DinB_2"/>
    <property type="match status" value="1"/>
</dbReference>
<dbReference type="OrthoDB" id="9793216at2"/>
<dbReference type="Proteomes" id="UP000251692">
    <property type="component" value="Unassembled WGS sequence"/>
</dbReference>
<gene>
    <name evidence="2" type="ORF">DP923_08980</name>
</gene>
<name>A0A364RG63_9BACT</name>
<keyword evidence="3" id="KW-1185">Reference proteome</keyword>
<reference evidence="2 3" key="2">
    <citation type="submission" date="2018-07" db="EMBL/GenBank/DDBJ databases">
        <title>Pontibacter sp. 2b14 genomic sequence and assembly.</title>
        <authorList>
            <person name="Du Z.-J."/>
        </authorList>
    </citation>
    <scope>NUCLEOTIDE SEQUENCE [LARGE SCALE GENOMIC DNA]</scope>
    <source>
        <strain evidence="2 3">2b14</strain>
    </source>
</reference>
<proteinExistence type="predicted"/>
<organism evidence="2 3">
    <name type="scientific">Pontibacter arcticus</name>
    <dbReference type="NCBI Taxonomy" id="2080288"/>
    <lineage>
        <taxon>Bacteria</taxon>
        <taxon>Pseudomonadati</taxon>
        <taxon>Bacteroidota</taxon>
        <taxon>Cytophagia</taxon>
        <taxon>Cytophagales</taxon>
        <taxon>Hymenobacteraceae</taxon>
        <taxon>Pontibacter</taxon>
    </lineage>
</organism>
<accession>A0A364RG63</accession>
<dbReference type="SUPFAM" id="SSF109854">
    <property type="entry name" value="DinB/YfiT-like putative metalloenzymes"/>
    <property type="match status" value="1"/>
</dbReference>
<dbReference type="InterPro" id="IPR024775">
    <property type="entry name" value="DinB-like"/>
</dbReference>